<gene>
    <name evidence="8" type="ORF">BP5796_08702</name>
</gene>
<keyword evidence="9" id="KW-1185">Reference proteome</keyword>
<evidence type="ECO:0000313" key="9">
    <source>
        <dbReference type="Proteomes" id="UP000256328"/>
    </source>
</evidence>
<dbReference type="Pfam" id="PF00281">
    <property type="entry name" value="Ribosomal_L5"/>
    <property type="match status" value="1"/>
</dbReference>
<dbReference type="SUPFAM" id="SSF55282">
    <property type="entry name" value="RL5-like"/>
    <property type="match status" value="1"/>
</dbReference>
<evidence type="ECO:0000313" key="8">
    <source>
        <dbReference type="EMBL" id="RDW70305.1"/>
    </source>
</evidence>
<dbReference type="AlphaFoldDB" id="A0A3D8R8D0"/>
<dbReference type="InterPro" id="IPR031309">
    <property type="entry name" value="Ribosomal_uL5_C"/>
</dbReference>
<dbReference type="GO" id="GO:0006412">
    <property type="term" value="P:translation"/>
    <property type="evidence" value="ECO:0007669"/>
    <property type="project" value="InterPro"/>
</dbReference>
<evidence type="ECO:0000256" key="3">
    <source>
        <dbReference type="ARBA" id="ARBA00023274"/>
    </source>
</evidence>
<sequence>MALRELPSVFSRLLVRDAPTKAIVSRTYRRYASGEAGTPVKPAKEELANKDFQELESESSLAASRPSEDIIKAFDPVKKAKGRRRELPASRYQYKSPRYYRGPLHPHQPPPVSDPSSRLFTPGPFSYNRLEQTYESTVAQDLMTLAFTHKPPGTVEGEKAPRLREWDNSSPYMKGRPKRGPRGGDVLRLIEKDINWRNIPKIERVVVHSMISAATTDSAALHVAGIMLQAVTGVRPVVHKAKHSVAQFGIRAKMPISLTCEMRGDQAYEFIDKCINLVMPKIKDWPGVEGSTGDSSGNIHWGFDREAAILFPEVEVNYDMYPPKMVPGFHVNVQTTAKSDRHARLLMSALGVPFYGKLVD</sequence>
<evidence type="ECO:0000259" key="6">
    <source>
        <dbReference type="Pfam" id="PF00281"/>
    </source>
</evidence>
<evidence type="ECO:0000256" key="5">
    <source>
        <dbReference type="SAM" id="MobiDB-lite"/>
    </source>
</evidence>
<dbReference type="GO" id="GO:1990904">
    <property type="term" value="C:ribonucleoprotein complex"/>
    <property type="evidence" value="ECO:0007669"/>
    <property type="project" value="UniProtKB-KW"/>
</dbReference>
<dbReference type="Gene3D" id="3.30.1440.10">
    <property type="match status" value="1"/>
</dbReference>
<organism evidence="8 9">
    <name type="scientific">Coleophoma crateriformis</name>
    <dbReference type="NCBI Taxonomy" id="565419"/>
    <lineage>
        <taxon>Eukaryota</taxon>
        <taxon>Fungi</taxon>
        <taxon>Dikarya</taxon>
        <taxon>Ascomycota</taxon>
        <taxon>Pezizomycotina</taxon>
        <taxon>Leotiomycetes</taxon>
        <taxon>Helotiales</taxon>
        <taxon>Dermateaceae</taxon>
        <taxon>Coleophoma</taxon>
    </lineage>
</organism>
<dbReference type="Proteomes" id="UP000256328">
    <property type="component" value="Unassembled WGS sequence"/>
</dbReference>
<evidence type="ECO:0000256" key="2">
    <source>
        <dbReference type="ARBA" id="ARBA00022980"/>
    </source>
</evidence>
<dbReference type="GO" id="GO:0003735">
    <property type="term" value="F:structural constituent of ribosome"/>
    <property type="evidence" value="ECO:0007669"/>
    <property type="project" value="InterPro"/>
</dbReference>
<feature type="region of interest" description="Disordered" evidence="5">
    <location>
        <begin position="165"/>
        <end position="184"/>
    </location>
</feature>
<dbReference type="PANTHER" id="PTHR11994">
    <property type="entry name" value="60S RIBOSOMAL PROTEIN L11-RELATED"/>
    <property type="match status" value="1"/>
</dbReference>
<dbReference type="Pfam" id="PF00673">
    <property type="entry name" value="Ribosomal_L5_C"/>
    <property type="match status" value="1"/>
</dbReference>
<comment type="caution">
    <text evidence="8">The sequence shown here is derived from an EMBL/GenBank/DDBJ whole genome shotgun (WGS) entry which is preliminary data.</text>
</comment>
<reference evidence="8 9" key="1">
    <citation type="journal article" date="2018" name="IMA Fungus">
        <title>IMA Genome-F 9: Draft genome sequence of Annulohypoxylon stygium, Aspergillus mulundensis, Berkeleyomyces basicola (syn. Thielaviopsis basicola), Ceratocystis smalleyi, two Cercospora beticola strains, Coleophoma cylindrospora, Fusarium fracticaudum, Phialophora cf. hyalina, and Morchella septimelata.</title>
        <authorList>
            <person name="Wingfield B.D."/>
            <person name="Bills G.F."/>
            <person name="Dong Y."/>
            <person name="Huang W."/>
            <person name="Nel W.J."/>
            <person name="Swalarsk-Parry B.S."/>
            <person name="Vaghefi N."/>
            <person name="Wilken P.M."/>
            <person name="An Z."/>
            <person name="de Beer Z.W."/>
            <person name="De Vos L."/>
            <person name="Chen L."/>
            <person name="Duong T.A."/>
            <person name="Gao Y."/>
            <person name="Hammerbacher A."/>
            <person name="Kikkert J.R."/>
            <person name="Li Y."/>
            <person name="Li H."/>
            <person name="Li K."/>
            <person name="Li Q."/>
            <person name="Liu X."/>
            <person name="Ma X."/>
            <person name="Naidoo K."/>
            <person name="Pethybridge S.J."/>
            <person name="Sun J."/>
            <person name="Steenkamp E.T."/>
            <person name="van der Nest M.A."/>
            <person name="van Wyk S."/>
            <person name="Wingfield M.J."/>
            <person name="Xiong C."/>
            <person name="Yue Q."/>
            <person name="Zhang X."/>
        </authorList>
    </citation>
    <scope>NUCLEOTIDE SEQUENCE [LARGE SCALE GENOMIC DNA]</scope>
    <source>
        <strain evidence="8 9">BP5796</strain>
    </source>
</reference>
<dbReference type="EMBL" id="PDLN01000012">
    <property type="protein sequence ID" value="RDW70305.1"/>
    <property type="molecule type" value="Genomic_DNA"/>
</dbReference>
<dbReference type="OrthoDB" id="539541at2759"/>
<keyword evidence="3" id="KW-0687">Ribonucleoprotein</keyword>
<feature type="region of interest" description="Disordered" evidence="5">
    <location>
        <begin position="33"/>
        <end position="64"/>
    </location>
</feature>
<dbReference type="GO" id="GO:0005840">
    <property type="term" value="C:ribosome"/>
    <property type="evidence" value="ECO:0007669"/>
    <property type="project" value="UniProtKB-KW"/>
</dbReference>
<feature type="compositionally biased region" description="Basic and acidic residues" evidence="5">
    <location>
        <begin position="42"/>
        <end position="53"/>
    </location>
</feature>
<accession>A0A3D8R8D0</accession>
<protein>
    <recommendedName>
        <fullName evidence="4">Large ribosomal subunit protein uL5m</fullName>
    </recommendedName>
</protein>
<keyword evidence="2 8" id="KW-0689">Ribosomal protein</keyword>
<name>A0A3D8R8D0_9HELO</name>
<proteinExistence type="inferred from homology"/>
<feature type="domain" description="Large ribosomal subunit protein uL5 C-terminal" evidence="7">
    <location>
        <begin position="255"/>
        <end position="354"/>
    </location>
</feature>
<feature type="domain" description="Large ribosomal subunit protein uL5 N-terminal" evidence="6">
    <location>
        <begin position="198"/>
        <end position="251"/>
    </location>
</feature>
<evidence type="ECO:0000256" key="1">
    <source>
        <dbReference type="ARBA" id="ARBA00008553"/>
    </source>
</evidence>
<dbReference type="FunFam" id="3.30.1440.10:FF:000001">
    <property type="entry name" value="50S ribosomal protein L5"/>
    <property type="match status" value="1"/>
</dbReference>
<dbReference type="InterPro" id="IPR031310">
    <property type="entry name" value="Ribosomal_uL5_N"/>
</dbReference>
<dbReference type="InterPro" id="IPR022803">
    <property type="entry name" value="Ribosomal_uL5_dom_sf"/>
</dbReference>
<comment type="similarity">
    <text evidence="1">Belongs to the universal ribosomal protein uL5 family.</text>
</comment>
<dbReference type="InterPro" id="IPR002132">
    <property type="entry name" value="Ribosomal_uL5"/>
</dbReference>
<evidence type="ECO:0000259" key="7">
    <source>
        <dbReference type="Pfam" id="PF00673"/>
    </source>
</evidence>
<feature type="region of interest" description="Disordered" evidence="5">
    <location>
        <begin position="77"/>
        <end position="117"/>
    </location>
</feature>
<evidence type="ECO:0000256" key="4">
    <source>
        <dbReference type="ARBA" id="ARBA00040368"/>
    </source>
</evidence>